<accession>A0A1X7AR22</accession>
<keyword evidence="4" id="KW-1185">Reference proteome</keyword>
<dbReference type="PROSITE" id="PS50943">
    <property type="entry name" value="HTH_CROC1"/>
    <property type="match status" value="1"/>
</dbReference>
<dbReference type="InterPro" id="IPR001387">
    <property type="entry name" value="Cro/C1-type_HTH"/>
</dbReference>
<evidence type="ECO:0000259" key="2">
    <source>
        <dbReference type="PROSITE" id="PS50943"/>
    </source>
</evidence>
<evidence type="ECO:0000256" key="1">
    <source>
        <dbReference type="SAM" id="Phobius"/>
    </source>
</evidence>
<dbReference type="GO" id="GO:0003677">
    <property type="term" value="F:DNA binding"/>
    <property type="evidence" value="ECO:0007669"/>
    <property type="project" value="InterPro"/>
</dbReference>
<dbReference type="EMBL" id="FWPT01000016">
    <property type="protein sequence ID" value="SMA50756.1"/>
    <property type="molecule type" value="Genomic_DNA"/>
</dbReference>
<dbReference type="InterPro" id="IPR010982">
    <property type="entry name" value="Lambda_DNA-bd_dom_sf"/>
</dbReference>
<dbReference type="OrthoDB" id="9812349at2"/>
<evidence type="ECO:0000313" key="3">
    <source>
        <dbReference type="EMBL" id="SMA50756.1"/>
    </source>
</evidence>
<dbReference type="Proteomes" id="UP000196573">
    <property type="component" value="Unassembled WGS sequence"/>
</dbReference>
<dbReference type="SUPFAM" id="SSF47413">
    <property type="entry name" value="lambda repressor-like DNA-binding domains"/>
    <property type="match status" value="1"/>
</dbReference>
<reference evidence="3 4" key="1">
    <citation type="submission" date="2017-03" db="EMBL/GenBank/DDBJ databases">
        <authorList>
            <person name="Afonso C.L."/>
            <person name="Miller P.J."/>
            <person name="Scott M.A."/>
            <person name="Spackman E."/>
            <person name="Goraichik I."/>
            <person name="Dimitrov K.M."/>
            <person name="Suarez D.L."/>
            <person name="Swayne D.E."/>
        </authorList>
    </citation>
    <scope>NUCLEOTIDE SEQUENCE [LARGE SCALE GENOMIC DNA]</scope>
    <source>
        <strain evidence="3">SB41UT1</strain>
    </source>
</reference>
<dbReference type="SMART" id="SM00530">
    <property type="entry name" value="HTH_XRE"/>
    <property type="match status" value="1"/>
</dbReference>
<proteinExistence type="predicted"/>
<keyword evidence="1" id="KW-1133">Transmembrane helix</keyword>
<dbReference type="AlphaFoldDB" id="A0A1X7AR22"/>
<name>A0A1X7AR22_9GAMM</name>
<dbReference type="CDD" id="cd00093">
    <property type="entry name" value="HTH_XRE"/>
    <property type="match status" value="1"/>
</dbReference>
<protein>
    <submittedName>
        <fullName evidence="3">Helix-turn-helix protein</fullName>
    </submittedName>
</protein>
<dbReference type="Gene3D" id="1.10.260.40">
    <property type="entry name" value="lambda repressor-like DNA-binding domains"/>
    <property type="match status" value="1"/>
</dbReference>
<dbReference type="Pfam" id="PF01381">
    <property type="entry name" value="HTH_3"/>
    <property type="match status" value="1"/>
</dbReference>
<dbReference type="RefSeq" id="WP_087113195.1">
    <property type="nucleotide sequence ID" value="NZ_CBCSCN010000018.1"/>
</dbReference>
<evidence type="ECO:0000313" key="4">
    <source>
        <dbReference type="Proteomes" id="UP000196573"/>
    </source>
</evidence>
<organism evidence="3 4">
    <name type="scientific">Parendozoicomonas haliclonae</name>
    <dbReference type="NCBI Taxonomy" id="1960125"/>
    <lineage>
        <taxon>Bacteria</taxon>
        <taxon>Pseudomonadati</taxon>
        <taxon>Pseudomonadota</taxon>
        <taxon>Gammaproteobacteria</taxon>
        <taxon>Oceanospirillales</taxon>
        <taxon>Endozoicomonadaceae</taxon>
        <taxon>Parendozoicomonas</taxon>
    </lineage>
</organism>
<keyword evidence="1" id="KW-0812">Transmembrane</keyword>
<keyword evidence="1" id="KW-0472">Membrane</keyword>
<feature type="transmembrane region" description="Helical" evidence="1">
    <location>
        <begin position="86"/>
        <end position="105"/>
    </location>
</feature>
<gene>
    <name evidence="3" type="ORF">EHSB41UT_04573</name>
</gene>
<feature type="domain" description="HTH cro/C1-type" evidence="2">
    <location>
        <begin position="8"/>
        <end position="61"/>
    </location>
</feature>
<sequence>MEVNAQNIKQLRQERAWTQQHLADACGLSLRTVQRAENYGNCSLDTLQALASVFEVEIVQLKLVPPPRPDNDSELPEVDQTLKYKVGGLVAAALILGFTGGYLAAAGAG</sequence>